<dbReference type="FunFam" id="1.10.4160.10:FF:000002">
    <property type="entry name" value="Purine-cytosine permease fcyB"/>
    <property type="match status" value="1"/>
</dbReference>
<feature type="transmembrane region" description="Helical" evidence="9">
    <location>
        <begin position="165"/>
        <end position="189"/>
    </location>
</feature>
<evidence type="ECO:0000256" key="9">
    <source>
        <dbReference type="SAM" id="Phobius"/>
    </source>
</evidence>
<sequence length="532" mass="58165">MNFATDANKEIDVGSSYEMNDLERNSKDLKSPSKNLSSDYYVDIDSHASEEVLETKLNLFNRIAAGLSAETKGIEPITDEEKNDASLLNAASMWFSANMVIAAYAIGGLGPLVFGLNFGTSTLVIIFFNILGLLPVAFFSIFGAKLGLRQMVLSRFLIGNSTARIFSVINSVACVGWGIVNTVASSQLLNMVNQGPHKCPLWAGCIVIIGATILITFFGYRVIHSFEKWIWVPNFACFLVIIARLAKSGNFSNGEWTSGPTTAGNVLSFGSAVFGFATGWTTYAADYTVYMPRNTNKFKIFFSLVAGLSFPLFFVMILGAASAMGAVNNPDWANYYSENGMGGLTYAILVPNSLHGFGEFCCVVLSISIVANNVPNMYTIALSVQAIWAPLAKIPRVFWTMAGNFATLGIAIPACYFFDTFMEYFMDSIAYYLAIYISIALSEHFIYRRSFEAYNVEDWDDNSKLPIGIAGCCAFGVGVIGVALGMCQTYWTGQIGRLIGEYGGDLGFELGAGWSFIVYNLVRPLELKYFGR</sequence>
<dbReference type="GeneID" id="96904019"/>
<dbReference type="eggNOG" id="ENOG502QQ8Y">
    <property type="taxonomic scope" value="Eukaryota"/>
</dbReference>
<evidence type="ECO:0000256" key="8">
    <source>
        <dbReference type="PIRNR" id="PIRNR002744"/>
    </source>
</evidence>
<keyword evidence="3 8" id="KW-0813">Transport</keyword>
<name>G0VFX1_NAUCA</name>
<evidence type="ECO:0000256" key="4">
    <source>
        <dbReference type="ARBA" id="ARBA00022553"/>
    </source>
</evidence>
<dbReference type="NCBIfam" id="TIGR00800">
    <property type="entry name" value="ncs1"/>
    <property type="match status" value="1"/>
</dbReference>
<accession>G0VFX1</accession>
<feature type="transmembrane region" description="Helical" evidence="9">
    <location>
        <begin position="201"/>
        <end position="222"/>
    </location>
</feature>
<organism evidence="10 11">
    <name type="scientific">Naumovozyma castellii</name>
    <name type="common">Yeast</name>
    <name type="synonym">Saccharomyces castellii</name>
    <dbReference type="NCBI Taxonomy" id="27288"/>
    <lineage>
        <taxon>Eukaryota</taxon>
        <taxon>Fungi</taxon>
        <taxon>Dikarya</taxon>
        <taxon>Ascomycota</taxon>
        <taxon>Saccharomycotina</taxon>
        <taxon>Saccharomycetes</taxon>
        <taxon>Saccharomycetales</taxon>
        <taxon>Saccharomycetaceae</taxon>
        <taxon>Naumovozyma</taxon>
    </lineage>
</organism>
<dbReference type="PANTHER" id="PTHR31806">
    <property type="entry name" value="PURINE-CYTOSINE PERMEASE FCY2-RELATED"/>
    <property type="match status" value="1"/>
</dbReference>
<keyword evidence="5 9" id="KW-0812">Transmembrane</keyword>
<evidence type="ECO:0000256" key="7">
    <source>
        <dbReference type="ARBA" id="ARBA00023136"/>
    </source>
</evidence>
<feature type="transmembrane region" description="Helical" evidence="9">
    <location>
        <begin position="429"/>
        <end position="447"/>
    </location>
</feature>
<evidence type="ECO:0000256" key="1">
    <source>
        <dbReference type="ARBA" id="ARBA00004141"/>
    </source>
</evidence>
<dbReference type="InterPro" id="IPR012681">
    <property type="entry name" value="NCS1"/>
</dbReference>
<feature type="transmembrane region" description="Helical" evidence="9">
    <location>
        <begin position="374"/>
        <end position="391"/>
    </location>
</feature>
<keyword evidence="6 9" id="KW-1133">Transmembrane helix</keyword>
<evidence type="ECO:0000256" key="6">
    <source>
        <dbReference type="ARBA" id="ARBA00022989"/>
    </source>
</evidence>
<feature type="transmembrane region" description="Helical" evidence="9">
    <location>
        <begin position="122"/>
        <end position="144"/>
    </location>
</feature>
<dbReference type="OrthoDB" id="2116389at2759"/>
<dbReference type="InterPro" id="IPR026030">
    <property type="entry name" value="Pur-cyt_permease_Fcy2/21/22"/>
</dbReference>
<dbReference type="OMA" id="TIACVGW"/>
<dbReference type="FunCoup" id="G0VFX1">
    <property type="interactions" value="45"/>
</dbReference>
<feature type="transmembrane region" description="Helical" evidence="9">
    <location>
        <begin position="229"/>
        <end position="246"/>
    </location>
</feature>
<reference evidence="10 11" key="1">
    <citation type="journal article" date="2011" name="Proc. Natl. Acad. Sci. U.S.A.">
        <title>Evolutionary erosion of yeast sex chromosomes by mating-type switching accidents.</title>
        <authorList>
            <person name="Gordon J.L."/>
            <person name="Armisen D."/>
            <person name="Proux-Wera E."/>
            <person name="Oheigeartaigh S.S."/>
            <person name="Byrne K.P."/>
            <person name="Wolfe K.H."/>
        </authorList>
    </citation>
    <scope>NUCLEOTIDE SEQUENCE [LARGE SCALE GENOMIC DNA]</scope>
    <source>
        <strain evidence="11">ATCC 76901 / BCRC 22586 / CBS 4309 / NBRC 1992 / NRRL Y-12630</strain>
    </source>
</reference>
<dbReference type="InParanoid" id="G0VFX1"/>
<keyword evidence="11" id="KW-1185">Reference proteome</keyword>
<dbReference type="Proteomes" id="UP000001640">
    <property type="component" value="Chromosome 5"/>
</dbReference>
<dbReference type="CDD" id="cd11484">
    <property type="entry name" value="SLC-NCS1sbd_CobB-like"/>
    <property type="match status" value="1"/>
</dbReference>
<dbReference type="RefSeq" id="XP_003676747.1">
    <property type="nucleotide sequence ID" value="XM_003676699.1"/>
</dbReference>
<evidence type="ECO:0008006" key="12">
    <source>
        <dbReference type="Google" id="ProtNLM"/>
    </source>
</evidence>
<evidence type="ECO:0000256" key="2">
    <source>
        <dbReference type="ARBA" id="ARBA00008974"/>
    </source>
</evidence>
<evidence type="ECO:0000313" key="10">
    <source>
        <dbReference type="EMBL" id="CCC70390.1"/>
    </source>
</evidence>
<gene>
    <name evidence="10" type="primary">NCAS0E03200</name>
    <name evidence="10" type="ordered locus">NCAS_0E03200</name>
</gene>
<dbReference type="Pfam" id="PF02133">
    <property type="entry name" value="Transp_cyt_pur"/>
    <property type="match status" value="1"/>
</dbReference>
<reference key="2">
    <citation type="submission" date="2011-08" db="EMBL/GenBank/DDBJ databases">
        <title>Genome sequence of Naumovozyma castellii.</title>
        <authorList>
            <person name="Gordon J.L."/>
            <person name="Armisen D."/>
            <person name="Proux-Wera E."/>
            <person name="OhEigeartaigh S.S."/>
            <person name="Byrne K.P."/>
            <person name="Wolfe K.H."/>
        </authorList>
    </citation>
    <scope>NUCLEOTIDE SEQUENCE</scope>
    <source>
        <strain>Type strain:CBS 4309</strain>
    </source>
</reference>
<dbReference type="PANTHER" id="PTHR31806:SF1">
    <property type="entry name" value="PURINE-CYTOSINE PERMEASE FCY2-RELATED"/>
    <property type="match status" value="1"/>
</dbReference>
<feature type="transmembrane region" description="Helical" evidence="9">
    <location>
        <begin position="397"/>
        <end position="417"/>
    </location>
</feature>
<dbReference type="HOGENOM" id="CLU_026016_2_2_1"/>
<dbReference type="EMBL" id="HE576756">
    <property type="protein sequence ID" value="CCC70390.1"/>
    <property type="molecule type" value="Genomic_DNA"/>
</dbReference>
<feature type="transmembrane region" description="Helical" evidence="9">
    <location>
        <begin position="266"/>
        <end position="289"/>
    </location>
</feature>
<dbReference type="PIRSF" id="PIRSF002744">
    <property type="entry name" value="Pur-cyt_permease"/>
    <property type="match status" value="1"/>
</dbReference>
<dbReference type="GO" id="GO:0000329">
    <property type="term" value="C:fungal-type vacuole membrane"/>
    <property type="evidence" value="ECO:0007669"/>
    <property type="project" value="TreeGrafter"/>
</dbReference>
<keyword evidence="4" id="KW-0597">Phosphoprotein</keyword>
<dbReference type="AlphaFoldDB" id="G0VFX1"/>
<keyword evidence="7 8" id="KW-0472">Membrane</keyword>
<feature type="transmembrane region" description="Helical" evidence="9">
    <location>
        <begin position="344"/>
        <end position="367"/>
    </location>
</feature>
<feature type="transmembrane region" description="Helical" evidence="9">
    <location>
        <begin position="467"/>
        <end position="487"/>
    </location>
</feature>
<feature type="transmembrane region" description="Helical" evidence="9">
    <location>
        <begin position="95"/>
        <end position="116"/>
    </location>
</feature>
<dbReference type="Gene3D" id="1.10.4160.10">
    <property type="entry name" value="Hydantoin permease"/>
    <property type="match status" value="1"/>
</dbReference>
<feature type="transmembrane region" description="Helical" evidence="9">
    <location>
        <begin position="301"/>
        <end position="324"/>
    </location>
</feature>
<dbReference type="GO" id="GO:0015856">
    <property type="term" value="P:cytosine transport"/>
    <property type="evidence" value="ECO:0007669"/>
    <property type="project" value="UniProtKB-ARBA"/>
</dbReference>
<dbReference type="GO" id="GO:0005886">
    <property type="term" value="C:plasma membrane"/>
    <property type="evidence" value="ECO:0007669"/>
    <property type="project" value="TreeGrafter"/>
</dbReference>
<evidence type="ECO:0000313" key="11">
    <source>
        <dbReference type="Proteomes" id="UP000001640"/>
    </source>
</evidence>
<dbReference type="GO" id="GO:0015205">
    <property type="term" value="F:nucleobase transmembrane transporter activity"/>
    <property type="evidence" value="ECO:0007669"/>
    <property type="project" value="TreeGrafter"/>
</dbReference>
<protein>
    <recommendedName>
        <fullName evidence="12">Purine-cytosine permease</fullName>
    </recommendedName>
</protein>
<proteinExistence type="inferred from homology"/>
<comment type="subcellular location">
    <subcellularLocation>
        <location evidence="1">Membrane</location>
        <topology evidence="1">Multi-pass membrane protein</topology>
    </subcellularLocation>
</comment>
<evidence type="ECO:0000256" key="5">
    <source>
        <dbReference type="ARBA" id="ARBA00022692"/>
    </source>
</evidence>
<evidence type="ECO:0000256" key="3">
    <source>
        <dbReference type="ARBA" id="ARBA00022448"/>
    </source>
</evidence>
<dbReference type="KEGG" id="ncs:NCAS_0E03200"/>
<dbReference type="InterPro" id="IPR001248">
    <property type="entry name" value="Pur-cyt_permease"/>
</dbReference>
<comment type="similarity">
    <text evidence="2 8">Belongs to the purine-cytosine permease (2.A.39) family.</text>
</comment>